<dbReference type="PANTHER" id="PTHR46577">
    <property type="entry name" value="HTH-TYPE TRANSCRIPTIONAL REGULATORY PROTEIN GABR"/>
    <property type="match status" value="1"/>
</dbReference>
<dbReference type="Gene3D" id="1.10.10.10">
    <property type="entry name" value="Winged helix-like DNA-binding domain superfamily/Winged helix DNA-binding domain"/>
    <property type="match status" value="1"/>
</dbReference>
<dbReference type="GO" id="GO:0030170">
    <property type="term" value="F:pyridoxal phosphate binding"/>
    <property type="evidence" value="ECO:0007669"/>
    <property type="project" value="InterPro"/>
</dbReference>
<dbReference type="InterPro" id="IPR000524">
    <property type="entry name" value="Tscrpt_reg_HTH_GntR"/>
</dbReference>
<keyword evidence="6" id="KW-0238">DNA-binding</keyword>
<dbReference type="KEGG" id="scia:HUG15_09390"/>
<dbReference type="SUPFAM" id="SSF53383">
    <property type="entry name" value="PLP-dependent transferases"/>
    <property type="match status" value="1"/>
</dbReference>
<evidence type="ECO:0000256" key="5">
    <source>
        <dbReference type="ARBA" id="ARBA00023015"/>
    </source>
</evidence>
<proteinExistence type="inferred from homology"/>
<sequence length="471" mass="54111">MLHIPIDRDHSLPVYKQIYEWIKNEILQGTLAAETKLPSKRTLATSLNVSQNSVLSAYSQLIAEGYLYTKERSGYFVETIHPIRPLNVEKKLDPKLSETRPKSYRYSFSHMGVDASLFPFHDWHQSEQKAMSEDKALLSDINHPQGIYKLREIVANKIRHTRGVICEPEQIVIGASMQWLLQLFLMVIAESEPFAIEEPGYHRLSSLLKTMGTPVYHVPVDERGIEVEKLRKTPANIAIVTPSHQMPTGSIMPVSRRTELLHWCYETENRYVIEDDYDSEFKYEGDIIPSLQSLDVNEKVIYIDSFSKSLLPDLRMSYMALPLGLIDIFKEKGLHFMQTTSVLTQLTLARFLKSGDYDKHIKRMSKYYKELREKLIAAIQQHFGSRVQVEGEKAGLHFLLHLDIEEPIEAIIERAEKMDLELYSIQRFMQKASGSIPATLIIGFAKLKPEEIDEAVEALCRCCFPKGHGLR</sequence>
<comment type="cofactor">
    <cofactor evidence="1">
        <name>pyridoxal 5'-phosphate</name>
        <dbReference type="ChEBI" id="CHEBI:597326"/>
    </cofactor>
</comment>
<gene>
    <name evidence="9" type="ORF">HUG15_09390</name>
</gene>
<dbReference type="SMART" id="SM00345">
    <property type="entry name" value="HTH_GNTR"/>
    <property type="match status" value="1"/>
</dbReference>
<evidence type="ECO:0000313" key="10">
    <source>
        <dbReference type="Proteomes" id="UP000595823"/>
    </source>
</evidence>
<keyword evidence="4" id="KW-0663">Pyridoxal phosphate</keyword>
<dbReference type="Proteomes" id="UP000595823">
    <property type="component" value="Chromosome"/>
</dbReference>
<dbReference type="GO" id="GO:0003677">
    <property type="term" value="F:DNA binding"/>
    <property type="evidence" value="ECO:0007669"/>
    <property type="project" value="UniProtKB-KW"/>
</dbReference>
<evidence type="ECO:0000259" key="8">
    <source>
        <dbReference type="PROSITE" id="PS50949"/>
    </source>
</evidence>
<feature type="domain" description="HTH gntR-type" evidence="8">
    <location>
        <begin position="12"/>
        <end position="80"/>
    </location>
</feature>
<dbReference type="Pfam" id="PF00392">
    <property type="entry name" value="GntR"/>
    <property type="match status" value="1"/>
</dbReference>
<evidence type="ECO:0000256" key="3">
    <source>
        <dbReference type="ARBA" id="ARBA00022576"/>
    </source>
</evidence>
<dbReference type="PANTHER" id="PTHR46577:SF1">
    <property type="entry name" value="HTH-TYPE TRANSCRIPTIONAL REGULATORY PROTEIN GABR"/>
    <property type="match status" value="1"/>
</dbReference>
<dbReference type="EMBL" id="CP054705">
    <property type="protein sequence ID" value="QQK75757.1"/>
    <property type="molecule type" value="Genomic_DNA"/>
</dbReference>
<organism evidence="9 10">
    <name type="scientific">Salicibibacter cibarius</name>
    <dbReference type="NCBI Taxonomy" id="2743000"/>
    <lineage>
        <taxon>Bacteria</taxon>
        <taxon>Bacillati</taxon>
        <taxon>Bacillota</taxon>
        <taxon>Bacilli</taxon>
        <taxon>Bacillales</taxon>
        <taxon>Bacillaceae</taxon>
        <taxon>Salicibibacter</taxon>
    </lineage>
</organism>
<dbReference type="InterPro" id="IPR051446">
    <property type="entry name" value="HTH_trans_reg/aminotransferase"/>
</dbReference>
<keyword evidence="10" id="KW-1185">Reference proteome</keyword>
<dbReference type="AlphaFoldDB" id="A0A7T6Z2Q7"/>
<dbReference type="CDD" id="cd07377">
    <property type="entry name" value="WHTH_GntR"/>
    <property type="match status" value="1"/>
</dbReference>
<dbReference type="InterPro" id="IPR015421">
    <property type="entry name" value="PyrdxlP-dep_Trfase_major"/>
</dbReference>
<evidence type="ECO:0000256" key="1">
    <source>
        <dbReference type="ARBA" id="ARBA00001933"/>
    </source>
</evidence>
<keyword evidence="9" id="KW-0808">Transferase</keyword>
<comment type="similarity">
    <text evidence="2">In the C-terminal section; belongs to the class-I pyridoxal-phosphate-dependent aminotransferase family.</text>
</comment>
<evidence type="ECO:0000256" key="7">
    <source>
        <dbReference type="ARBA" id="ARBA00023163"/>
    </source>
</evidence>
<dbReference type="Gene3D" id="3.40.640.10">
    <property type="entry name" value="Type I PLP-dependent aspartate aminotransferase-like (Major domain)"/>
    <property type="match status" value="1"/>
</dbReference>
<evidence type="ECO:0000256" key="2">
    <source>
        <dbReference type="ARBA" id="ARBA00005384"/>
    </source>
</evidence>
<dbReference type="SUPFAM" id="SSF46785">
    <property type="entry name" value="Winged helix' DNA-binding domain"/>
    <property type="match status" value="1"/>
</dbReference>
<evidence type="ECO:0000256" key="4">
    <source>
        <dbReference type="ARBA" id="ARBA00022898"/>
    </source>
</evidence>
<name>A0A7T6Z2Q7_9BACI</name>
<protein>
    <submittedName>
        <fullName evidence="9">PLP-dependent aminotransferase family protein</fullName>
    </submittedName>
</protein>
<keyword evidence="5" id="KW-0805">Transcription regulation</keyword>
<dbReference type="GO" id="GO:0003700">
    <property type="term" value="F:DNA-binding transcription factor activity"/>
    <property type="evidence" value="ECO:0007669"/>
    <property type="project" value="InterPro"/>
</dbReference>
<dbReference type="InterPro" id="IPR015424">
    <property type="entry name" value="PyrdxlP-dep_Trfase"/>
</dbReference>
<dbReference type="GO" id="GO:0008483">
    <property type="term" value="F:transaminase activity"/>
    <property type="evidence" value="ECO:0007669"/>
    <property type="project" value="UniProtKB-KW"/>
</dbReference>
<evidence type="ECO:0000313" key="9">
    <source>
        <dbReference type="EMBL" id="QQK75757.1"/>
    </source>
</evidence>
<dbReference type="PROSITE" id="PS50949">
    <property type="entry name" value="HTH_GNTR"/>
    <property type="match status" value="1"/>
</dbReference>
<dbReference type="Pfam" id="PF00155">
    <property type="entry name" value="Aminotran_1_2"/>
    <property type="match status" value="1"/>
</dbReference>
<dbReference type="InterPro" id="IPR036390">
    <property type="entry name" value="WH_DNA-bd_sf"/>
</dbReference>
<dbReference type="InterPro" id="IPR004839">
    <property type="entry name" value="Aminotransferase_I/II_large"/>
</dbReference>
<evidence type="ECO:0000256" key="6">
    <source>
        <dbReference type="ARBA" id="ARBA00023125"/>
    </source>
</evidence>
<keyword evidence="3 9" id="KW-0032">Aminotransferase</keyword>
<reference evidence="9 10" key="1">
    <citation type="submission" date="2020-06" db="EMBL/GenBank/DDBJ databases">
        <title>Genomic analysis of Salicibibacter sp. NKC5-3.</title>
        <authorList>
            <person name="Oh Y.J."/>
        </authorList>
    </citation>
    <scope>NUCLEOTIDE SEQUENCE [LARGE SCALE GENOMIC DNA]</scope>
    <source>
        <strain evidence="9 10">NKC5-3</strain>
    </source>
</reference>
<keyword evidence="7" id="KW-0804">Transcription</keyword>
<dbReference type="InterPro" id="IPR036388">
    <property type="entry name" value="WH-like_DNA-bd_sf"/>
</dbReference>
<accession>A0A7T6Z2Q7</accession>
<dbReference type="RefSeq" id="WP_200128391.1">
    <property type="nucleotide sequence ID" value="NZ_CP054705.1"/>
</dbReference>
<dbReference type="CDD" id="cd00609">
    <property type="entry name" value="AAT_like"/>
    <property type="match status" value="1"/>
</dbReference>